<keyword evidence="1" id="KW-0378">Hydrolase</keyword>
<dbReference type="CDD" id="cd07516">
    <property type="entry name" value="HAD_Pase"/>
    <property type="match status" value="1"/>
</dbReference>
<sequence>MKYELVALDIDGTILNSNMLITEETKIAVKLCKKNGVKVVLSSGRLSRSIKPYIERLDLNGYQVTLNGAVIKDADTGNILEKFTIPKNDYMDVLKKLNKFNYSTIIFGVDTYYKNYDNEDIRIIEKISGMNAEFISSFKDIVNPTKTLSIIEDIDSINVFRNKIESEKYTIIRTGYNHVEVVRKDIDKGTALKIIADKYNIPREKVLAIGDSENDIGMLKYAGKGIAMGNAYDNVKEISDEITASCDEEGVAKALYKNVL</sequence>
<dbReference type="KEGG" id="cpae:CPAST_c35910"/>
<dbReference type="PROSITE" id="PS01228">
    <property type="entry name" value="COF_1"/>
    <property type="match status" value="1"/>
</dbReference>
<reference evidence="2 3" key="3">
    <citation type="journal article" name="Genome Announc.">
        <title>Improved Draft Genome Sequence of Clostridium pasteurianum Strain ATCC 6013 (DSM 525) Using a Hybrid Next-Generation Sequencing Approach.</title>
        <authorList>
            <person name="Pyne M.E."/>
            <person name="Utturkar S."/>
            <person name="Brown S.D."/>
            <person name="Moo-Young M."/>
            <person name="Chung D.A."/>
            <person name="Chou C.P."/>
        </authorList>
    </citation>
    <scope>NUCLEOTIDE SEQUENCE [LARGE SCALE GENOMIC DNA]</scope>
    <source>
        <strain evidence="2 3">ATCC 6013</strain>
    </source>
</reference>
<dbReference type="SFLD" id="SFLDG01140">
    <property type="entry name" value="C2.B:_Phosphomannomutase_and_P"/>
    <property type="match status" value="1"/>
</dbReference>
<reference evidence="2" key="2">
    <citation type="submission" date="2015-10" db="EMBL/GenBank/DDBJ databases">
        <title>Improved Draft Genome Sequence of Clostridium pasteurianum Strain ATCC 6013 (DSM 525) Using a Hybrid Next-Generation Sequencing Approach.</title>
        <authorList>
            <person name="Pyne M.E."/>
            <person name="Utturkar S.M."/>
            <person name="Brown S.D."/>
            <person name="Moo-Young M."/>
            <person name="Chung D.A."/>
            <person name="Chou P.C."/>
        </authorList>
    </citation>
    <scope>NUCLEOTIDE SEQUENCE</scope>
    <source>
        <strain evidence="2">ATCC 6013</strain>
    </source>
</reference>
<dbReference type="NCBIfam" id="TIGR01484">
    <property type="entry name" value="HAD-SF-IIB"/>
    <property type="match status" value="1"/>
</dbReference>
<name>A0A0H3J8U6_CLOPA</name>
<organism evidence="1 4">
    <name type="scientific">Clostridium pasteurianum DSM 525 = ATCC 6013</name>
    <dbReference type="NCBI Taxonomy" id="1262449"/>
    <lineage>
        <taxon>Bacteria</taxon>
        <taxon>Bacillati</taxon>
        <taxon>Bacillota</taxon>
        <taxon>Clostridia</taxon>
        <taxon>Eubacteriales</taxon>
        <taxon>Clostridiaceae</taxon>
        <taxon>Clostridium</taxon>
    </lineage>
</organism>
<evidence type="ECO:0000313" key="1">
    <source>
        <dbReference type="EMBL" id="AJA53635.1"/>
    </source>
</evidence>
<gene>
    <name evidence="1" type="ORF">CLPA_c35910</name>
    <name evidence="2" type="ORF">CP6013_03597</name>
</gene>
<evidence type="ECO:0000313" key="4">
    <source>
        <dbReference type="Proteomes" id="UP000030905"/>
    </source>
</evidence>
<dbReference type="Proteomes" id="UP000028042">
    <property type="component" value="Unassembled WGS sequence"/>
</dbReference>
<dbReference type="InterPro" id="IPR000150">
    <property type="entry name" value="Cof"/>
</dbReference>
<protein>
    <submittedName>
        <fullName evidence="2">Cof-like hydrolase</fullName>
    </submittedName>
    <submittedName>
        <fullName evidence="1">HAD-superfamily hydrolase</fullName>
    </submittedName>
</protein>
<proteinExistence type="predicted"/>
<dbReference type="Pfam" id="PF08282">
    <property type="entry name" value="Hydrolase_3"/>
    <property type="match status" value="1"/>
</dbReference>
<dbReference type="NCBIfam" id="TIGR00099">
    <property type="entry name" value="Cof-subfamily"/>
    <property type="match status" value="1"/>
</dbReference>
<dbReference type="InterPro" id="IPR036412">
    <property type="entry name" value="HAD-like_sf"/>
</dbReference>
<dbReference type="GO" id="GO:0016791">
    <property type="term" value="F:phosphatase activity"/>
    <property type="evidence" value="ECO:0007669"/>
    <property type="project" value="TreeGrafter"/>
</dbReference>
<dbReference type="SFLD" id="SFLDG01144">
    <property type="entry name" value="C2.B.4:_PGP_Like"/>
    <property type="match status" value="1"/>
</dbReference>
<dbReference type="GO" id="GO:0000287">
    <property type="term" value="F:magnesium ion binding"/>
    <property type="evidence" value="ECO:0007669"/>
    <property type="project" value="TreeGrafter"/>
</dbReference>
<keyword evidence="4" id="KW-1185">Reference proteome</keyword>
<dbReference type="Proteomes" id="UP000030905">
    <property type="component" value="Chromosome"/>
</dbReference>
<dbReference type="RefSeq" id="WP_003445723.1">
    <property type="nucleotide sequence ID" value="NZ_ANZB01000008.1"/>
</dbReference>
<dbReference type="InterPro" id="IPR023214">
    <property type="entry name" value="HAD_sf"/>
</dbReference>
<dbReference type="InterPro" id="IPR006379">
    <property type="entry name" value="HAD-SF_hydro_IIB"/>
</dbReference>
<dbReference type="eggNOG" id="COG0561">
    <property type="taxonomic scope" value="Bacteria"/>
</dbReference>
<dbReference type="EMBL" id="CP009268">
    <property type="protein sequence ID" value="AJA53635.1"/>
    <property type="molecule type" value="Genomic_DNA"/>
</dbReference>
<accession>A0A0H3J8U6</accession>
<dbReference type="PATRIC" id="fig|1262449.3.peg.2470"/>
<evidence type="ECO:0000313" key="2">
    <source>
        <dbReference type="EMBL" id="KRU14339.1"/>
    </source>
</evidence>
<dbReference type="PROSITE" id="PS01229">
    <property type="entry name" value="COF_2"/>
    <property type="match status" value="1"/>
</dbReference>
<dbReference type="AlphaFoldDB" id="A0A0H3J8U6"/>
<dbReference type="Gene3D" id="3.40.50.1000">
    <property type="entry name" value="HAD superfamily/HAD-like"/>
    <property type="match status" value="1"/>
</dbReference>
<dbReference type="PANTHER" id="PTHR10000:SF8">
    <property type="entry name" value="HAD SUPERFAMILY HYDROLASE-LIKE, TYPE 3"/>
    <property type="match status" value="1"/>
</dbReference>
<evidence type="ECO:0000313" key="3">
    <source>
        <dbReference type="Proteomes" id="UP000028042"/>
    </source>
</evidence>
<dbReference type="SUPFAM" id="SSF56784">
    <property type="entry name" value="HAD-like"/>
    <property type="match status" value="1"/>
</dbReference>
<dbReference type="SFLD" id="SFLDS00003">
    <property type="entry name" value="Haloacid_Dehalogenase"/>
    <property type="match status" value="1"/>
</dbReference>
<reference evidence="1 4" key="1">
    <citation type="journal article" date="2015" name="Genome Announc.">
        <title>Complete Genome Sequence of the Nitrogen-Fixing and Solvent-Producing Clostridium pasteurianum DSM 525.</title>
        <authorList>
            <person name="Poehlein A."/>
            <person name="Grosse-Honebrink A."/>
            <person name="Zhang Y."/>
            <person name="Minton N.P."/>
            <person name="Daniel R."/>
        </authorList>
    </citation>
    <scope>NUCLEOTIDE SEQUENCE [LARGE SCALE GENOMIC DNA]</scope>
    <source>
        <strain evidence="1">DSM 525</strain>
        <strain evidence="4">DSM 525 / ATCC 6013</strain>
    </source>
</reference>
<dbReference type="GO" id="GO:0005829">
    <property type="term" value="C:cytosol"/>
    <property type="evidence" value="ECO:0007669"/>
    <property type="project" value="TreeGrafter"/>
</dbReference>
<dbReference type="Gene3D" id="3.30.1240.10">
    <property type="match status" value="1"/>
</dbReference>
<dbReference type="EMBL" id="JPGY02000001">
    <property type="protein sequence ID" value="KRU14339.1"/>
    <property type="molecule type" value="Genomic_DNA"/>
</dbReference>
<dbReference type="GeneID" id="93075687"/>
<dbReference type="PANTHER" id="PTHR10000">
    <property type="entry name" value="PHOSPHOSERINE PHOSPHATASE"/>
    <property type="match status" value="1"/>
</dbReference>
<dbReference type="KEGG" id="cpat:CLPA_c35910"/>